<dbReference type="Proteomes" id="UP000002654">
    <property type="component" value="Chromosome"/>
</dbReference>
<keyword evidence="3" id="KW-1185">Reference proteome</keyword>
<keyword evidence="1" id="KW-0472">Membrane</keyword>
<dbReference type="eggNOG" id="arCOG05438">
    <property type="taxonomic scope" value="Archaea"/>
</dbReference>
<feature type="transmembrane region" description="Helical" evidence="1">
    <location>
        <begin position="90"/>
        <end position="109"/>
    </location>
</feature>
<organism evidence="2 3">
    <name type="scientific">Thermoproteus tenax (strain ATCC 35583 / DSM 2078 / JCM 9277 / NBRC 100435 / Kra 1)</name>
    <dbReference type="NCBI Taxonomy" id="768679"/>
    <lineage>
        <taxon>Archaea</taxon>
        <taxon>Thermoproteota</taxon>
        <taxon>Thermoprotei</taxon>
        <taxon>Thermoproteales</taxon>
        <taxon>Thermoproteaceae</taxon>
        <taxon>Thermoproteus</taxon>
    </lineage>
</organism>
<proteinExistence type="predicted"/>
<evidence type="ECO:0000313" key="3">
    <source>
        <dbReference type="Proteomes" id="UP000002654"/>
    </source>
</evidence>
<protein>
    <submittedName>
        <fullName evidence="2">Uncharacterized protein</fullName>
    </submittedName>
</protein>
<dbReference type="PATRIC" id="fig|768679.9.peg.1718"/>
<evidence type="ECO:0000256" key="1">
    <source>
        <dbReference type="SAM" id="Phobius"/>
    </source>
</evidence>
<feature type="transmembrane region" description="Helical" evidence="1">
    <location>
        <begin position="56"/>
        <end position="74"/>
    </location>
</feature>
<keyword evidence="1" id="KW-1133">Transmembrane helix</keyword>
<evidence type="ECO:0000313" key="2">
    <source>
        <dbReference type="EMBL" id="CCC82319.1"/>
    </source>
</evidence>
<gene>
    <name evidence="2" type="ordered locus">TTX_1698</name>
</gene>
<sequence>MSRARTLKEIEDRRAQYSKRIWSAVLLSIVASVLGISVYIGLGLPSYFIFGELPNVMLIASFLTSIFSAVSGYLSKSGVMRGEYGSANKLLNGAVALATISLVVSASAITPLIDPILNEICQAVTTSVASLPACLANLHMQVYAGFGAYLALLLISLIFYILARGVLKALFAYYAPRPIRRS</sequence>
<accession>G4RL74</accession>
<dbReference type="RefSeq" id="WP_014127573.1">
    <property type="nucleotide sequence ID" value="NC_016070.1"/>
</dbReference>
<dbReference type="KEGG" id="ttn:TTX_1698"/>
<dbReference type="PaxDb" id="768679-TTX_1698"/>
<feature type="transmembrane region" description="Helical" evidence="1">
    <location>
        <begin position="21"/>
        <end position="50"/>
    </location>
</feature>
<dbReference type="HOGENOM" id="CLU_1478994_0_0_2"/>
<keyword evidence="1" id="KW-0812">Transmembrane</keyword>
<dbReference type="AlphaFoldDB" id="G4RL74"/>
<dbReference type="EMBL" id="FN869859">
    <property type="protein sequence ID" value="CCC82319.1"/>
    <property type="molecule type" value="Genomic_DNA"/>
</dbReference>
<name>G4RL74_THETK</name>
<reference evidence="2 3" key="1">
    <citation type="journal article" date="2011" name="PLoS ONE">
        <title>The complete genome sequence of Thermoproteus tenax: a physiologically versatile member of the Crenarchaeota.</title>
        <authorList>
            <person name="Siebers B."/>
            <person name="Zaparty M."/>
            <person name="Raddatz G."/>
            <person name="Tjaden B."/>
            <person name="Albers S.V."/>
            <person name="Bell S.D."/>
            <person name="Blombach F."/>
            <person name="Kletzin A."/>
            <person name="Kyrpides N."/>
            <person name="Lanz C."/>
            <person name="Plagens A."/>
            <person name="Rampp M."/>
            <person name="Rosinus A."/>
            <person name="von Jan M."/>
            <person name="Makarova K.S."/>
            <person name="Klenk H.P."/>
            <person name="Schuster S.C."/>
            <person name="Hensel R."/>
        </authorList>
    </citation>
    <scope>NUCLEOTIDE SEQUENCE [LARGE SCALE GENOMIC DNA]</scope>
    <source>
        <strain evidence="3">ATCC 35583 / DSM 2078 / JCM 9277 / NBRC 100435 / Kra 1</strain>
    </source>
</reference>
<dbReference type="STRING" id="768679.TTX_1698"/>
<dbReference type="OrthoDB" id="28673at2157"/>
<dbReference type="GeneID" id="11262577"/>
<feature type="transmembrane region" description="Helical" evidence="1">
    <location>
        <begin position="148"/>
        <end position="175"/>
    </location>
</feature>